<dbReference type="RefSeq" id="XP_040760516.1">
    <property type="nucleotide sequence ID" value="XM_040902280.1"/>
</dbReference>
<evidence type="ECO:0000313" key="1">
    <source>
        <dbReference type="EMBL" id="KZT02776.1"/>
    </source>
</evidence>
<dbReference type="AlphaFoldDB" id="A0A165CGQ3"/>
<proteinExistence type="predicted"/>
<organism evidence="1 2">
    <name type="scientific">Laetiporus sulphureus 93-53</name>
    <dbReference type="NCBI Taxonomy" id="1314785"/>
    <lineage>
        <taxon>Eukaryota</taxon>
        <taxon>Fungi</taxon>
        <taxon>Dikarya</taxon>
        <taxon>Basidiomycota</taxon>
        <taxon>Agaricomycotina</taxon>
        <taxon>Agaricomycetes</taxon>
        <taxon>Polyporales</taxon>
        <taxon>Laetiporus</taxon>
    </lineage>
</organism>
<reference evidence="1 2" key="1">
    <citation type="journal article" date="2016" name="Mol. Biol. Evol.">
        <title>Comparative Genomics of Early-Diverging Mushroom-Forming Fungi Provides Insights into the Origins of Lignocellulose Decay Capabilities.</title>
        <authorList>
            <person name="Nagy L.G."/>
            <person name="Riley R."/>
            <person name="Tritt A."/>
            <person name="Adam C."/>
            <person name="Daum C."/>
            <person name="Floudas D."/>
            <person name="Sun H."/>
            <person name="Yadav J.S."/>
            <person name="Pangilinan J."/>
            <person name="Larsson K.H."/>
            <person name="Matsuura K."/>
            <person name="Barry K."/>
            <person name="Labutti K."/>
            <person name="Kuo R."/>
            <person name="Ohm R.A."/>
            <person name="Bhattacharya S.S."/>
            <person name="Shirouzu T."/>
            <person name="Yoshinaga Y."/>
            <person name="Martin F.M."/>
            <person name="Grigoriev I.V."/>
            <person name="Hibbett D.S."/>
        </authorList>
    </citation>
    <scope>NUCLEOTIDE SEQUENCE [LARGE SCALE GENOMIC DNA]</scope>
    <source>
        <strain evidence="1 2">93-53</strain>
    </source>
</reference>
<dbReference type="EMBL" id="KV427649">
    <property type="protein sequence ID" value="KZT02776.1"/>
    <property type="molecule type" value="Genomic_DNA"/>
</dbReference>
<protein>
    <submittedName>
        <fullName evidence="1">Uncharacterized protein</fullName>
    </submittedName>
</protein>
<keyword evidence="2" id="KW-1185">Reference proteome</keyword>
<dbReference type="GeneID" id="63819311"/>
<gene>
    <name evidence="1" type="ORF">LAESUDRAFT_388249</name>
</gene>
<accession>A0A165CGQ3</accession>
<dbReference type="InParanoid" id="A0A165CGQ3"/>
<name>A0A165CGQ3_9APHY</name>
<evidence type="ECO:0000313" key="2">
    <source>
        <dbReference type="Proteomes" id="UP000076871"/>
    </source>
</evidence>
<dbReference type="Proteomes" id="UP000076871">
    <property type="component" value="Unassembled WGS sequence"/>
</dbReference>
<sequence>MSLGRSITLNLIHAPGVTSQERMARTIQSSNKLEEVLETCHGAPESRPAYWQRRHAPFILPTQTYTGAFLSALPTRTFYSFDLNLRQRFTTAVRTGGELMSELSTPYSPFRIPSAEDEVLLRHQTLNLGHCESFLLIGSGFTQLFIQCVGCYGP</sequence>